<feature type="signal peptide" evidence="1">
    <location>
        <begin position="1"/>
        <end position="22"/>
    </location>
</feature>
<dbReference type="Proteomes" id="UP000278792">
    <property type="component" value="Unassembled WGS sequence"/>
</dbReference>
<protein>
    <submittedName>
        <fullName evidence="3">2-oxoglutarate dehydrogenase</fullName>
    </submittedName>
</protein>
<keyword evidence="1" id="KW-0732">Signal</keyword>
<gene>
    <name evidence="3" type="ORF">EGH82_18525</name>
</gene>
<dbReference type="RefSeq" id="WP_123783208.1">
    <property type="nucleotide sequence ID" value="NZ_RKIK01000079.1"/>
</dbReference>
<organism evidence="3 4">
    <name type="scientific">Vibrio ponticus</name>
    <dbReference type="NCBI Taxonomy" id="265668"/>
    <lineage>
        <taxon>Bacteria</taxon>
        <taxon>Pseudomonadati</taxon>
        <taxon>Pseudomonadota</taxon>
        <taxon>Gammaproteobacteria</taxon>
        <taxon>Vibrionales</taxon>
        <taxon>Vibrionaceae</taxon>
        <taxon>Vibrio</taxon>
    </lineage>
</organism>
<accession>A0A3N3DW40</accession>
<sequence length="120" mass="13201">MSRTFIVSALALAALSGCSNHAEPAKPVSPMCQTANMPGGWQDAEITPEVQQAINTLLDRMNNASPLEEVTRVRTQVVNGINYAIEVKLENDQYWHGVVYRNIRGDYLIDSVAQQGKLCP</sequence>
<dbReference type="SUPFAM" id="SSF54403">
    <property type="entry name" value="Cystatin/monellin"/>
    <property type="match status" value="1"/>
</dbReference>
<dbReference type="InterPro" id="IPR046350">
    <property type="entry name" value="Cystatin_sf"/>
</dbReference>
<name>A0A3N3DW40_9VIBR</name>
<comment type="caution">
    <text evidence="3">The sequence shown here is derived from an EMBL/GenBank/DDBJ whole genome shotgun (WGS) entry which is preliminary data.</text>
</comment>
<dbReference type="CDD" id="cd00042">
    <property type="entry name" value="CY"/>
    <property type="match status" value="1"/>
</dbReference>
<dbReference type="AlphaFoldDB" id="A0A3N3DW40"/>
<dbReference type="EMBL" id="RKIK01000079">
    <property type="protein sequence ID" value="ROV58408.1"/>
    <property type="molecule type" value="Genomic_DNA"/>
</dbReference>
<evidence type="ECO:0000313" key="4">
    <source>
        <dbReference type="Proteomes" id="UP000278792"/>
    </source>
</evidence>
<feature type="domain" description="Cystatin" evidence="2">
    <location>
        <begin position="44"/>
        <end position="103"/>
    </location>
</feature>
<evidence type="ECO:0000256" key="1">
    <source>
        <dbReference type="SAM" id="SignalP"/>
    </source>
</evidence>
<dbReference type="PROSITE" id="PS51257">
    <property type="entry name" value="PROKAR_LIPOPROTEIN"/>
    <property type="match status" value="1"/>
</dbReference>
<proteinExistence type="predicted"/>
<dbReference type="Gene3D" id="3.10.450.10">
    <property type="match status" value="1"/>
</dbReference>
<evidence type="ECO:0000259" key="2">
    <source>
        <dbReference type="Pfam" id="PF00031"/>
    </source>
</evidence>
<reference evidence="3 4" key="1">
    <citation type="submission" date="2018-11" db="EMBL/GenBank/DDBJ databases">
        <title>Vibrio ponticus strain CAIM 1751 pathogenic for the snapper Lutjanus guttatus.</title>
        <authorList>
            <person name="Soto-Rodriguez S."/>
            <person name="Lozano-Olvera R."/>
            <person name="Gomez-Gil B."/>
        </authorList>
    </citation>
    <scope>NUCLEOTIDE SEQUENCE [LARGE SCALE GENOMIC DNA]</scope>
    <source>
        <strain evidence="3 4">CAIM 1751</strain>
    </source>
</reference>
<evidence type="ECO:0000313" key="3">
    <source>
        <dbReference type="EMBL" id="ROV58408.1"/>
    </source>
</evidence>
<feature type="chain" id="PRO_5017924122" evidence="1">
    <location>
        <begin position="23"/>
        <end position="120"/>
    </location>
</feature>
<dbReference type="InterPro" id="IPR000010">
    <property type="entry name" value="Cystatin_dom"/>
</dbReference>
<dbReference type="Pfam" id="PF00031">
    <property type="entry name" value="Cystatin"/>
    <property type="match status" value="1"/>
</dbReference>
<dbReference type="GO" id="GO:0004869">
    <property type="term" value="F:cysteine-type endopeptidase inhibitor activity"/>
    <property type="evidence" value="ECO:0007669"/>
    <property type="project" value="InterPro"/>
</dbReference>